<reference evidence="3" key="1">
    <citation type="submission" date="2021-01" db="EMBL/GenBank/DDBJ databases">
        <title>Whole genome shotgun sequence of Actinoplanes nipponensis NBRC 14063.</title>
        <authorList>
            <person name="Komaki H."/>
            <person name="Tamura T."/>
        </authorList>
    </citation>
    <scope>NUCLEOTIDE SEQUENCE</scope>
    <source>
        <strain evidence="3">NBRC 14063</strain>
    </source>
</reference>
<dbReference type="GO" id="GO:0003995">
    <property type="term" value="F:acyl-CoA dehydrogenase activity"/>
    <property type="evidence" value="ECO:0007669"/>
    <property type="project" value="TreeGrafter"/>
</dbReference>
<dbReference type="PANTHER" id="PTHR43884:SF12">
    <property type="entry name" value="ISOVALERYL-COA DEHYDROGENASE, MITOCHONDRIAL-RELATED"/>
    <property type="match status" value="1"/>
</dbReference>
<dbReference type="Proteomes" id="UP000647172">
    <property type="component" value="Unassembled WGS sequence"/>
</dbReference>
<evidence type="ECO:0000313" key="4">
    <source>
        <dbReference type="Proteomes" id="UP000647172"/>
    </source>
</evidence>
<dbReference type="PANTHER" id="PTHR43884">
    <property type="entry name" value="ACYL-COA DEHYDROGENASE"/>
    <property type="match status" value="1"/>
</dbReference>
<gene>
    <name evidence="3" type="ORF">Ani05nite_66630</name>
</gene>
<dbReference type="Pfam" id="PF00441">
    <property type="entry name" value="Acyl-CoA_dh_1"/>
    <property type="match status" value="1"/>
</dbReference>
<dbReference type="SUPFAM" id="SSF47203">
    <property type="entry name" value="Acyl-CoA dehydrogenase C-terminal domain-like"/>
    <property type="match status" value="1"/>
</dbReference>
<comment type="caution">
    <text evidence="3">The sequence shown here is derived from an EMBL/GenBank/DDBJ whole genome shotgun (WGS) entry which is preliminary data.</text>
</comment>
<keyword evidence="1" id="KW-0285">Flavoprotein</keyword>
<dbReference type="AlphaFoldDB" id="A0A919JLC0"/>
<evidence type="ECO:0000313" key="3">
    <source>
        <dbReference type="EMBL" id="GIE53129.1"/>
    </source>
</evidence>
<protein>
    <recommendedName>
        <fullName evidence="2">Acyl-CoA dehydrogenase/oxidase C-terminal domain-containing protein</fullName>
    </recommendedName>
</protein>
<feature type="domain" description="Acyl-CoA dehydrogenase/oxidase C-terminal" evidence="2">
    <location>
        <begin position="74"/>
        <end position="121"/>
    </location>
</feature>
<dbReference type="EMBL" id="BOMQ01000079">
    <property type="protein sequence ID" value="GIE53129.1"/>
    <property type="molecule type" value="Genomic_DNA"/>
</dbReference>
<name>A0A919JLC0_9ACTN</name>
<proteinExistence type="predicted"/>
<evidence type="ECO:0000256" key="1">
    <source>
        <dbReference type="ARBA" id="ARBA00022630"/>
    </source>
</evidence>
<dbReference type="InterPro" id="IPR036250">
    <property type="entry name" value="AcylCo_DH-like_C"/>
</dbReference>
<accession>A0A919JLC0</accession>
<sequence>MQRAKLPRAAPTALRELFLSGLIQRVSKSAADPEDTVYDFVHATRKELIGSLTRQDALSVLVQVPRYLVSRLETRVTIAAQAVGIAQGALDFAKGYVKERKQFGKAVAEFQGIQFMLADMGMKNVGGLSPRSG</sequence>
<evidence type="ECO:0000259" key="2">
    <source>
        <dbReference type="Pfam" id="PF00441"/>
    </source>
</evidence>
<dbReference type="InterPro" id="IPR009075">
    <property type="entry name" value="AcylCo_DH/oxidase_C"/>
</dbReference>
<dbReference type="Gene3D" id="1.20.140.10">
    <property type="entry name" value="Butyryl-CoA Dehydrogenase, subunit A, domain 3"/>
    <property type="match status" value="1"/>
</dbReference>
<organism evidence="3 4">
    <name type="scientific">Actinoplanes nipponensis</name>
    <dbReference type="NCBI Taxonomy" id="135950"/>
    <lineage>
        <taxon>Bacteria</taxon>
        <taxon>Bacillati</taxon>
        <taxon>Actinomycetota</taxon>
        <taxon>Actinomycetes</taxon>
        <taxon>Micromonosporales</taxon>
        <taxon>Micromonosporaceae</taxon>
        <taxon>Actinoplanes</taxon>
    </lineage>
</organism>
<keyword evidence="4" id="KW-1185">Reference proteome</keyword>